<feature type="domain" description="Peptidase S49" evidence="6">
    <location>
        <begin position="110"/>
        <end position="259"/>
    </location>
</feature>
<dbReference type="Gene3D" id="3.90.226.10">
    <property type="entry name" value="2-enoyl-CoA Hydratase, Chain A, domain 1"/>
    <property type="match status" value="2"/>
</dbReference>
<dbReference type="SUPFAM" id="SSF52096">
    <property type="entry name" value="ClpP/crotonase"/>
    <property type="match status" value="1"/>
</dbReference>
<dbReference type="InterPro" id="IPR029045">
    <property type="entry name" value="ClpP/crotonase-like_dom_sf"/>
</dbReference>
<evidence type="ECO:0000256" key="1">
    <source>
        <dbReference type="ARBA" id="ARBA00008683"/>
    </source>
</evidence>
<evidence type="ECO:0000313" key="7">
    <source>
        <dbReference type="EMBL" id="MBC8318833.1"/>
    </source>
</evidence>
<dbReference type="InterPro" id="IPR047272">
    <property type="entry name" value="S49_SppA_C"/>
</dbReference>
<comment type="similarity">
    <text evidence="1">Belongs to the peptidase S49 family.</text>
</comment>
<protein>
    <submittedName>
        <fullName evidence="7">Signal peptide peptidase SppA</fullName>
    </submittedName>
</protein>
<evidence type="ECO:0000256" key="4">
    <source>
        <dbReference type="ARBA" id="ARBA00022825"/>
    </source>
</evidence>
<dbReference type="InterPro" id="IPR002142">
    <property type="entry name" value="Peptidase_S49"/>
</dbReference>
<keyword evidence="5" id="KW-0812">Transmembrane</keyword>
<dbReference type="EMBL" id="JACNJZ010000191">
    <property type="protein sequence ID" value="MBC8318833.1"/>
    <property type="molecule type" value="Genomic_DNA"/>
</dbReference>
<name>A0A8J6TGI3_9BACT</name>
<dbReference type="PANTHER" id="PTHR42987">
    <property type="entry name" value="PEPTIDASE S49"/>
    <property type="match status" value="1"/>
</dbReference>
<dbReference type="GO" id="GO:0008236">
    <property type="term" value="F:serine-type peptidase activity"/>
    <property type="evidence" value="ECO:0007669"/>
    <property type="project" value="UniProtKB-KW"/>
</dbReference>
<dbReference type="NCBIfam" id="TIGR00706">
    <property type="entry name" value="SppA_dom"/>
    <property type="match status" value="1"/>
</dbReference>
<evidence type="ECO:0000313" key="8">
    <source>
        <dbReference type="Proteomes" id="UP000614424"/>
    </source>
</evidence>
<dbReference type="AlphaFoldDB" id="A0A8J6TGI3"/>
<reference evidence="7 8" key="1">
    <citation type="submission" date="2020-08" db="EMBL/GenBank/DDBJ databases">
        <title>Bridging the membrane lipid divide: bacteria of the FCB group superphylum have the potential to synthesize archaeal ether lipids.</title>
        <authorList>
            <person name="Villanueva L."/>
            <person name="Von Meijenfeldt F.A.B."/>
            <person name="Westbye A.B."/>
            <person name="Yadav S."/>
            <person name="Hopmans E.C."/>
            <person name="Dutilh B.E."/>
            <person name="Sinninghe Damste J.S."/>
        </authorList>
    </citation>
    <scope>NUCLEOTIDE SEQUENCE [LARGE SCALE GENOMIC DNA]</scope>
    <source>
        <strain evidence="7">NIOZ-UU47</strain>
    </source>
</reference>
<keyword evidence="2" id="KW-0645">Protease</keyword>
<evidence type="ECO:0000256" key="5">
    <source>
        <dbReference type="SAM" id="Phobius"/>
    </source>
</evidence>
<keyword evidence="5" id="KW-1133">Transmembrane helix</keyword>
<dbReference type="CDD" id="cd07023">
    <property type="entry name" value="S49_Sppa_N_C"/>
    <property type="match status" value="1"/>
</dbReference>
<comment type="caution">
    <text evidence="7">The sequence shown here is derived from an EMBL/GenBank/DDBJ whole genome shotgun (WGS) entry which is preliminary data.</text>
</comment>
<evidence type="ECO:0000259" key="6">
    <source>
        <dbReference type="Pfam" id="PF01343"/>
    </source>
</evidence>
<keyword evidence="5" id="KW-0472">Membrane</keyword>
<proteinExistence type="inferred from homology"/>
<dbReference type="PANTHER" id="PTHR42987:SF4">
    <property type="entry name" value="PROTEASE SOHB-RELATED"/>
    <property type="match status" value="1"/>
</dbReference>
<dbReference type="InterPro" id="IPR004635">
    <property type="entry name" value="Pept_S49_SppA"/>
</dbReference>
<feature type="transmembrane region" description="Helical" evidence="5">
    <location>
        <begin position="12"/>
        <end position="36"/>
    </location>
</feature>
<dbReference type="Pfam" id="PF01343">
    <property type="entry name" value="Peptidase_S49"/>
    <property type="match status" value="1"/>
</dbReference>
<dbReference type="Proteomes" id="UP000614424">
    <property type="component" value="Unassembled WGS sequence"/>
</dbReference>
<keyword evidence="3" id="KW-0378">Hydrolase</keyword>
<accession>A0A8J6TGI3</accession>
<dbReference type="GO" id="GO:0006508">
    <property type="term" value="P:proteolysis"/>
    <property type="evidence" value="ECO:0007669"/>
    <property type="project" value="UniProtKB-KW"/>
</dbReference>
<gene>
    <name evidence="7" type="primary">sppA</name>
    <name evidence="7" type="ORF">H8E41_13090</name>
</gene>
<organism evidence="7 8">
    <name type="scientific">Candidatus Desulfobia pelagia</name>
    <dbReference type="NCBI Taxonomy" id="2841692"/>
    <lineage>
        <taxon>Bacteria</taxon>
        <taxon>Pseudomonadati</taxon>
        <taxon>Thermodesulfobacteriota</taxon>
        <taxon>Desulfobulbia</taxon>
        <taxon>Desulfobulbales</taxon>
        <taxon>Desulfobulbaceae</taxon>
        <taxon>Candidatus Desulfobia</taxon>
    </lineage>
</organism>
<keyword evidence="4" id="KW-0720">Serine protease</keyword>
<evidence type="ECO:0000256" key="2">
    <source>
        <dbReference type="ARBA" id="ARBA00022670"/>
    </source>
</evidence>
<evidence type="ECO:0000256" key="3">
    <source>
        <dbReference type="ARBA" id="ARBA00022801"/>
    </source>
</evidence>
<sequence>MSQKRLFLQKHPVLTGFFILGVLTMLFVAGITFFIARLVKPAQGVDFFGAKEVVGIVELKGVITSPEKAMAQLIRFQENAQVKAVIIRIDSPGGTVGASQELFQQIRTTNKTKPVVASMGSVAASGGYYAALGAEKIVASPGTLTGSIGVILKFPNLEEIFEKIGYKNEIVKSGALKDLGSSSRTLTQEERDLLQNLLDNVHNQFIADIVSSRNLTEEEVRGLADGRIFSGEQAKELGLIDRLGNLYDAVALAAELAGMSTLNPDLYYPEEEGFSLFKLLAGQQSTTSLLDHLPLLSPTFAYEWSVSK</sequence>